<proteinExistence type="predicted"/>
<evidence type="ECO:0000313" key="2">
    <source>
        <dbReference type="EMBL" id="CRH08114.1"/>
    </source>
</evidence>
<organism evidence="2">
    <name type="scientific">Magnetococcus massalia (strain MO-1)</name>
    <dbReference type="NCBI Taxonomy" id="451514"/>
    <lineage>
        <taxon>Bacteria</taxon>
        <taxon>Pseudomonadati</taxon>
        <taxon>Pseudomonadota</taxon>
        <taxon>Magnetococcia</taxon>
        <taxon>Magnetococcales</taxon>
        <taxon>Magnetococcaceae</taxon>
        <taxon>Magnetococcus</taxon>
    </lineage>
</organism>
<accession>A0A1S7LPM0</accession>
<protein>
    <submittedName>
        <fullName evidence="2">Uncharacterized protein</fullName>
    </submittedName>
</protein>
<reference evidence="2" key="1">
    <citation type="submission" date="2015-04" db="EMBL/GenBank/DDBJ databases">
        <authorList>
            <person name="Syromyatnikov M.Y."/>
            <person name="Popov V.N."/>
        </authorList>
    </citation>
    <scope>NUCLEOTIDE SEQUENCE</scope>
    <source>
        <strain evidence="2">MO-1</strain>
    </source>
</reference>
<feature type="region of interest" description="Disordered" evidence="1">
    <location>
        <begin position="49"/>
        <end position="73"/>
    </location>
</feature>
<evidence type="ECO:0000256" key="1">
    <source>
        <dbReference type="SAM" id="MobiDB-lite"/>
    </source>
</evidence>
<dbReference type="AlphaFoldDB" id="A0A1S7LPM0"/>
<feature type="compositionally biased region" description="Basic and acidic residues" evidence="1">
    <location>
        <begin position="49"/>
        <end position="60"/>
    </location>
</feature>
<feature type="region of interest" description="Disordered" evidence="1">
    <location>
        <begin position="176"/>
        <end position="215"/>
    </location>
</feature>
<feature type="compositionally biased region" description="Basic and acidic residues" evidence="1">
    <location>
        <begin position="176"/>
        <end position="186"/>
    </location>
</feature>
<gene>
    <name evidence="2" type="ORF">MAGMO_3986</name>
</gene>
<sequence length="215" mass="24607">MRCLIDMENFTDNSVSLSSHDDLLADQHGVSREGLQKCKGLFCQMETTKQQRDADERGEPFDPLNGKLNTELAWSQPGGMRDRVLGGLEVYDNKQATKNQSNHAPIFEGDDPPLEGVYPESYLIPGGVGAKGAYKLFKGGKEIEVGRHIRVAPWGNRKNHYLGRFPHYHRRKFKSEAQKRRFEKGTSTKTARSQGIDRHRPWEKKPDDEVFFDRF</sequence>
<dbReference type="EMBL" id="LO017727">
    <property type="protein sequence ID" value="CRH08114.1"/>
    <property type="molecule type" value="Genomic_DNA"/>
</dbReference>
<name>A0A1S7LPM0_MAGMO</name>
<feature type="compositionally biased region" description="Basic and acidic residues" evidence="1">
    <location>
        <begin position="195"/>
        <end position="215"/>
    </location>
</feature>